<evidence type="ECO:0000256" key="4">
    <source>
        <dbReference type="SAM" id="SignalP"/>
    </source>
</evidence>
<evidence type="ECO:0000256" key="2">
    <source>
        <dbReference type="ARBA" id="ARBA00023136"/>
    </source>
</evidence>
<feature type="signal peptide" evidence="4">
    <location>
        <begin position="1"/>
        <end position="24"/>
    </location>
</feature>
<name>A0A7K0KJH0_9BACT</name>
<dbReference type="GO" id="GO:0009279">
    <property type="term" value="C:cell outer membrane"/>
    <property type="evidence" value="ECO:0007669"/>
    <property type="project" value="UniProtKB-SubCell"/>
</dbReference>
<feature type="chain" id="PRO_5029649074" evidence="4">
    <location>
        <begin position="25"/>
        <end position="773"/>
    </location>
</feature>
<sequence>MNNICYKKFIVTLLMVILHSYAEAQGSITGRVIDEQSQPMPFVNVMLVNRTDSAFIQGTVTKDDGTFIIETDRNNGLLKISSVGYQPQYIQARQGNLGDIQMQLDNLTLSEVVVKGSRPQFKMGDDGMTISVQNSLLGQAGTADDVLSQLPRVSGSNGSFTVFGKGKPLIYINNRKVVNSSELSQLKSSDIKEVELITNPGAQYGGAVQSVIRIKTVRQRGDGWSLSSYSFANFSRKFSPMESLNLKYRHNLLELFGNFRIQSLHNRQYSEYEQTMMGDNVIHEMGRDTIFNNGDKQVRGQVGFNYDISKDHSFGFTYGITKSLHDVVRSASSLDFSIDNTTEEKIRMESAFTSYHTPDQELDAYYTGKIGKLGIDFNGTYFHSKQTQTQDKEENSNMSGLQLIDIDNVTRNQMLAGKIIFTYPILKGKLNFGSEYTDVQSVGSNINAQQIFDNTETKIKERNLAGFAEYAIPFGNFRARAGLRYEHVVSDYYSKGEWQDEPSRRYSDWFPSLSLAWSKGKWQAQLGYNAKTARPSYRNLSSWMQYDNRYEYQGGNPLLRPSQIHSLELTATRSWLTFTAGYKNTKNLVAYVMKPYDGNIFIKTYANINRIQNLYASLTASPKFGIYQPMYEASISKQFLDDDVYGEGISLNRPLFSFRMNNRFAIRRDFTVSVNLSYRSSYASTVSVYKEGGSLDVNVYKSFFKSKLVCYLWGRDLLQTQKRRYTMYGINSTFTTEQDMDSRCFSIGIQYNFNTTRSKYKGTSAGNDEKNRL</sequence>
<dbReference type="InterPro" id="IPR008969">
    <property type="entry name" value="CarboxyPept-like_regulatory"/>
</dbReference>
<proteinExistence type="predicted"/>
<evidence type="ECO:0000313" key="7">
    <source>
        <dbReference type="Proteomes" id="UP000438914"/>
    </source>
</evidence>
<dbReference type="SUPFAM" id="SSF56935">
    <property type="entry name" value="Porins"/>
    <property type="match status" value="1"/>
</dbReference>
<keyword evidence="3" id="KW-0998">Cell outer membrane</keyword>
<keyword evidence="4" id="KW-0732">Signal</keyword>
<dbReference type="Gene3D" id="2.170.130.10">
    <property type="entry name" value="TonB-dependent receptor, plug domain"/>
    <property type="match status" value="1"/>
</dbReference>
<gene>
    <name evidence="6" type="ORF">FYJ73_15330</name>
</gene>
<dbReference type="Pfam" id="PF13715">
    <property type="entry name" value="CarbopepD_reg_2"/>
    <property type="match status" value="1"/>
</dbReference>
<accession>A0A7K0KJH0</accession>
<organism evidence="6 7">
    <name type="scientific">Hallella mizrahii</name>
    <dbReference type="NCBI Taxonomy" id="2606637"/>
    <lineage>
        <taxon>Bacteria</taxon>
        <taxon>Pseudomonadati</taxon>
        <taxon>Bacteroidota</taxon>
        <taxon>Bacteroidia</taxon>
        <taxon>Bacteroidales</taxon>
        <taxon>Prevotellaceae</taxon>
        <taxon>Hallella</taxon>
    </lineage>
</organism>
<dbReference type="SUPFAM" id="SSF49464">
    <property type="entry name" value="Carboxypeptidase regulatory domain-like"/>
    <property type="match status" value="1"/>
</dbReference>
<comment type="caution">
    <text evidence="6">The sequence shown here is derived from an EMBL/GenBank/DDBJ whole genome shotgun (WGS) entry which is preliminary data.</text>
</comment>
<dbReference type="Proteomes" id="UP000438914">
    <property type="component" value="Unassembled WGS sequence"/>
</dbReference>
<keyword evidence="7" id="KW-1185">Reference proteome</keyword>
<dbReference type="InterPro" id="IPR041700">
    <property type="entry name" value="OMP_b-brl_3"/>
</dbReference>
<evidence type="ECO:0000256" key="3">
    <source>
        <dbReference type="ARBA" id="ARBA00023237"/>
    </source>
</evidence>
<dbReference type="Gene3D" id="2.40.170.20">
    <property type="entry name" value="TonB-dependent receptor, beta-barrel domain"/>
    <property type="match status" value="1"/>
</dbReference>
<feature type="domain" description="Outer membrane protein beta-barrel" evidence="5">
    <location>
        <begin position="372"/>
        <end position="751"/>
    </location>
</feature>
<dbReference type="AlphaFoldDB" id="A0A7K0KJH0"/>
<reference evidence="6 7" key="1">
    <citation type="submission" date="2019-08" db="EMBL/GenBank/DDBJ databases">
        <title>In-depth cultivation of the pig gut microbiome towards novel bacterial diversity and tailored functional studies.</title>
        <authorList>
            <person name="Wylensek D."/>
            <person name="Hitch T.C.A."/>
            <person name="Clavel T."/>
        </authorList>
    </citation>
    <scope>NUCLEOTIDE SEQUENCE [LARGE SCALE GENOMIC DNA]</scope>
    <source>
        <strain evidence="6 7">LKV-178-WT-2A</strain>
    </source>
</reference>
<keyword evidence="6" id="KW-0675">Receptor</keyword>
<dbReference type="Gene3D" id="2.60.40.1120">
    <property type="entry name" value="Carboxypeptidase-like, regulatory domain"/>
    <property type="match status" value="1"/>
</dbReference>
<dbReference type="InterPro" id="IPR036942">
    <property type="entry name" value="Beta-barrel_TonB_sf"/>
</dbReference>
<protein>
    <submittedName>
        <fullName evidence="6">TonB-dependent receptor</fullName>
    </submittedName>
</protein>
<dbReference type="InterPro" id="IPR037066">
    <property type="entry name" value="Plug_dom_sf"/>
</dbReference>
<comment type="subcellular location">
    <subcellularLocation>
        <location evidence="1">Cell outer membrane</location>
    </subcellularLocation>
</comment>
<keyword evidence="2" id="KW-0472">Membrane</keyword>
<dbReference type="Pfam" id="PF14905">
    <property type="entry name" value="OMP_b-brl_3"/>
    <property type="match status" value="1"/>
</dbReference>
<evidence type="ECO:0000313" key="6">
    <source>
        <dbReference type="EMBL" id="MST86019.1"/>
    </source>
</evidence>
<evidence type="ECO:0000259" key="5">
    <source>
        <dbReference type="Pfam" id="PF14905"/>
    </source>
</evidence>
<evidence type="ECO:0000256" key="1">
    <source>
        <dbReference type="ARBA" id="ARBA00004442"/>
    </source>
</evidence>
<dbReference type="EMBL" id="VUNG01000075">
    <property type="protein sequence ID" value="MST86019.1"/>
    <property type="molecule type" value="Genomic_DNA"/>
</dbReference>